<evidence type="ECO:0000259" key="8">
    <source>
        <dbReference type="PROSITE" id="PS50893"/>
    </source>
</evidence>
<keyword evidence="3" id="KW-0547">Nucleotide-binding</keyword>
<evidence type="ECO:0000256" key="6">
    <source>
        <dbReference type="ARBA" id="ARBA00023136"/>
    </source>
</evidence>
<feature type="transmembrane region" description="Helical" evidence="7">
    <location>
        <begin position="526"/>
        <end position="551"/>
    </location>
</feature>
<dbReference type="SMART" id="SM00382">
    <property type="entry name" value="AAA"/>
    <property type="match status" value="1"/>
</dbReference>
<evidence type="ECO:0000256" key="1">
    <source>
        <dbReference type="ARBA" id="ARBA00004141"/>
    </source>
</evidence>
<name>A0A1B6LT19_9HEMI</name>
<evidence type="ECO:0000256" key="3">
    <source>
        <dbReference type="ARBA" id="ARBA00022741"/>
    </source>
</evidence>
<keyword evidence="6 7" id="KW-0472">Membrane</keyword>
<dbReference type="Pfam" id="PF12698">
    <property type="entry name" value="ABC2_membrane_3"/>
    <property type="match status" value="1"/>
</dbReference>
<protein>
    <recommendedName>
        <fullName evidence="8">ABC transporter domain-containing protein</fullName>
    </recommendedName>
</protein>
<dbReference type="GO" id="GO:0005524">
    <property type="term" value="F:ATP binding"/>
    <property type="evidence" value="ECO:0007669"/>
    <property type="project" value="UniProtKB-KW"/>
</dbReference>
<dbReference type="AlphaFoldDB" id="A0A1B6LT19"/>
<keyword evidence="2 7" id="KW-0812">Transmembrane</keyword>
<feature type="transmembrane region" description="Helical" evidence="7">
    <location>
        <begin position="293"/>
        <end position="314"/>
    </location>
</feature>
<dbReference type="InterPro" id="IPR003439">
    <property type="entry name" value="ABC_transporter-like_ATP-bd"/>
</dbReference>
<dbReference type="PANTHER" id="PTHR43038:SF3">
    <property type="entry name" value="ABC TRANSPORTER G FAMILY MEMBER 20 ISOFORM X1"/>
    <property type="match status" value="1"/>
</dbReference>
<dbReference type="InterPro" id="IPR027417">
    <property type="entry name" value="P-loop_NTPase"/>
</dbReference>
<dbReference type="InterPro" id="IPR003593">
    <property type="entry name" value="AAA+_ATPase"/>
</dbReference>
<dbReference type="SUPFAM" id="SSF52540">
    <property type="entry name" value="P-loop containing nucleoside triphosphate hydrolases"/>
    <property type="match status" value="1"/>
</dbReference>
<feature type="domain" description="ABC transporter" evidence="8">
    <location>
        <begin position="11"/>
        <end position="232"/>
    </location>
</feature>
<dbReference type="Gene3D" id="3.40.50.300">
    <property type="entry name" value="P-loop containing nucleotide triphosphate hydrolases"/>
    <property type="match status" value="1"/>
</dbReference>
<feature type="transmembrane region" description="Helical" evidence="7">
    <location>
        <begin position="649"/>
        <end position="671"/>
    </location>
</feature>
<dbReference type="GO" id="GO:0016887">
    <property type="term" value="F:ATP hydrolysis activity"/>
    <property type="evidence" value="ECO:0007669"/>
    <property type="project" value="InterPro"/>
</dbReference>
<reference evidence="9" key="1">
    <citation type="submission" date="2015-11" db="EMBL/GenBank/DDBJ databases">
        <title>De novo transcriptome assembly of four potential Pierce s Disease insect vectors from Arizona vineyards.</title>
        <authorList>
            <person name="Tassone E.E."/>
        </authorList>
    </citation>
    <scope>NUCLEOTIDE SEQUENCE</scope>
</reference>
<evidence type="ECO:0000256" key="4">
    <source>
        <dbReference type="ARBA" id="ARBA00022840"/>
    </source>
</evidence>
<dbReference type="InterPro" id="IPR013525">
    <property type="entry name" value="ABC2_TM"/>
</dbReference>
<feature type="transmembrane region" description="Helical" evidence="7">
    <location>
        <begin position="589"/>
        <end position="610"/>
    </location>
</feature>
<dbReference type="CDD" id="cd03230">
    <property type="entry name" value="ABC_DR_subfamily_A"/>
    <property type="match status" value="1"/>
</dbReference>
<gene>
    <name evidence="9" type="ORF">g.22757</name>
</gene>
<dbReference type="PROSITE" id="PS50893">
    <property type="entry name" value="ABC_TRANSPORTER_2"/>
    <property type="match status" value="1"/>
</dbReference>
<dbReference type="PANTHER" id="PTHR43038">
    <property type="entry name" value="ATP-BINDING CASSETTE, SUB-FAMILY H, MEMBER 1"/>
    <property type="match status" value="1"/>
</dbReference>
<evidence type="ECO:0000256" key="2">
    <source>
        <dbReference type="ARBA" id="ARBA00022692"/>
    </source>
</evidence>
<evidence type="ECO:0000256" key="7">
    <source>
        <dbReference type="SAM" id="Phobius"/>
    </source>
</evidence>
<dbReference type="Pfam" id="PF00005">
    <property type="entry name" value="ABC_tran"/>
    <property type="match status" value="1"/>
</dbReference>
<dbReference type="GO" id="GO:0016020">
    <property type="term" value="C:membrane"/>
    <property type="evidence" value="ECO:0007669"/>
    <property type="project" value="UniProtKB-SubCell"/>
</dbReference>
<accession>A0A1B6LT19</accession>
<evidence type="ECO:0000313" key="9">
    <source>
        <dbReference type="EMBL" id="JAT26815.1"/>
    </source>
</evidence>
<dbReference type="GO" id="GO:0140359">
    <property type="term" value="F:ABC-type transporter activity"/>
    <property type="evidence" value="ECO:0007669"/>
    <property type="project" value="InterPro"/>
</dbReference>
<proteinExistence type="predicted"/>
<keyword evidence="5 7" id="KW-1133">Transmembrane helix</keyword>
<feature type="transmembrane region" description="Helical" evidence="7">
    <location>
        <begin position="482"/>
        <end position="506"/>
    </location>
</feature>
<sequence>MEVEVHGVDALTVRGAYKSYGPDIVLRGLDLTVRHATIYGLLGPSGCGKTTLLRSIVGLMRLDAGEIHVKAGRKNNVGYMPQDLGMYDYMSIEEAFQFYGRLYEMEQIQVKSRCRELVEFLELPDCDRLIRSLSTGQQRRLSFAVALIHDPELLILDEPTVGIDPILSAAMWERLVDMASNQQKTIILTTHYIEEARQAHTIGLMRDGVLLAEQSPTSLMISQGCDSLEEAFLILSQSQETSRASQSHEISKEIDPVSRIGFKSSLVDTTSNWNPNRFRAQLMKNVQWLWRNLHVAALLLAMPAMVAFIVQVLFNNNPIAHRAVGIVSAELTEGPTTCLSLQYTGCDGDRPLTCRLMDYLSDSSLDTVIYDNLELAKAAVRKNDVWGVLHFNELYTASLRERMLFNTFSLNDTVTNSSFVDAYMDMSNAWVSAILRLELYEDVKSMIGGMLKDCDSNPKLFEIPIQMLPPIYGTNNPTFLEFIIPGMLCSFAFGLAIMYGVSAIMFEKYVGLERSFAAGMTKLEVVTAHCVVHLAIAILQELGMVVIFYYVYDNPYRGKLYLAFLLLLMLQIMGNFYAVIVSMTHPTEFAAMSAGLGTLQTIFIVIGVVWPVEGMHTILRSVVWLFPVQPAVEAYRAIIAKDWPLSHPVVYKGFLSTTIWTAIFVIAIIAISRSETGLPGA</sequence>
<keyword evidence="4" id="KW-0067">ATP-binding</keyword>
<organism evidence="9">
    <name type="scientific">Graphocephala atropunctata</name>
    <dbReference type="NCBI Taxonomy" id="36148"/>
    <lineage>
        <taxon>Eukaryota</taxon>
        <taxon>Metazoa</taxon>
        <taxon>Ecdysozoa</taxon>
        <taxon>Arthropoda</taxon>
        <taxon>Hexapoda</taxon>
        <taxon>Insecta</taxon>
        <taxon>Pterygota</taxon>
        <taxon>Neoptera</taxon>
        <taxon>Paraneoptera</taxon>
        <taxon>Hemiptera</taxon>
        <taxon>Auchenorrhyncha</taxon>
        <taxon>Membracoidea</taxon>
        <taxon>Cicadellidae</taxon>
        <taxon>Cicadellinae</taxon>
        <taxon>Cicadellini</taxon>
        <taxon>Graphocephala</taxon>
    </lineage>
</organism>
<evidence type="ECO:0000256" key="5">
    <source>
        <dbReference type="ARBA" id="ARBA00022989"/>
    </source>
</evidence>
<comment type="subcellular location">
    <subcellularLocation>
        <location evidence="1">Membrane</location>
        <topology evidence="1">Multi-pass membrane protein</topology>
    </subcellularLocation>
</comment>
<feature type="transmembrane region" description="Helical" evidence="7">
    <location>
        <begin position="560"/>
        <end position="583"/>
    </location>
</feature>
<dbReference type="EMBL" id="GEBQ01013162">
    <property type="protein sequence ID" value="JAT26815.1"/>
    <property type="molecule type" value="Transcribed_RNA"/>
</dbReference>